<dbReference type="Pfam" id="PF16403">
    <property type="entry name" value="Bact_surface_Ig-like"/>
    <property type="match status" value="1"/>
</dbReference>
<dbReference type="Gene3D" id="3.40.50.1110">
    <property type="entry name" value="SGNH hydrolase"/>
    <property type="match status" value="1"/>
</dbReference>
<feature type="signal peptide" evidence="2">
    <location>
        <begin position="1"/>
        <end position="21"/>
    </location>
</feature>
<protein>
    <recommendedName>
        <fullName evidence="3">HYR domain-containing protein</fullName>
    </recommendedName>
</protein>
<accession>A0A0R2UB62</accession>
<dbReference type="Pfam" id="PF17996">
    <property type="entry name" value="CE2_N"/>
    <property type="match status" value="1"/>
</dbReference>
<feature type="chain" id="PRO_5006425265" description="HYR domain-containing protein" evidence="2">
    <location>
        <begin position="22"/>
        <end position="808"/>
    </location>
</feature>
<dbReference type="AlphaFoldDB" id="A0A0R2UB62"/>
<evidence type="ECO:0000256" key="2">
    <source>
        <dbReference type="SAM" id="SignalP"/>
    </source>
</evidence>
<dbReference type="SUPFAM" id="SSF52266">
    <property type="entry name" value="SGNH hydrolase"/>
    <property type="match status" value="1"/>
</dbReference>
<dbReference type="SUPFAM" id="SSF49785">
    <property type="entry name" value="Galactose-binding domain-like"/>
    <property type="match status" value="1"/>
</dbReference>
<dbReference type="InterPro" id="IPR036514">
    <property type="entry name" value="SGNH_hydro_sf"/>
</dbReference>
<dbReference type="GO" id="GO:0016788">
    <property type="term" value="F:hydrolase activity, acting on ester bonds"/>
    <property type="evidence" value="ECO:0007669"/>
    <property type="project" value="UniProtKB-ARBA"/>
</dbReference>
<dbReference type="InterPro" id="IPR032179">
    <property type="entry name" value="Cry22Aa_Ig-like"/>
</dbReference>
<sequence>MFKLQGFLICLMALSAPNSGAVDIDYFSKDESVNDTSIVFSGDWDIDDDGRADALTDGLMFLRYAFGLRGDPLINGLISSRSDHMAATDIERELKTVFETSGDIDGDGNVDALTDGLLLLRSLFGLSGNSLTTGVIATGATRTDASSLESYIGTWMPAAPYITLNGSAVLDHEQATTYADAGATALDFIDGSVTVLMSGSVDSGIADVYILTYLATDSEGNTAKPVARMVTVADTRAPVITGPTDIVVTAINGDGAPATATSIVAFLNSATAQDSVDNSVIVYNDAPEIFPLGSTKVTFSATDLSGNKAPPVTAMVLIESFYIDISAKDTVFRFLGRWNFDNPEVPRIFWQGSSVIFDIRAESVKATLEANQSGEQYRIIVNGIPQQDVITLNAGKHDYLLVENLNSTQTHSIEIFKETSSSSDHIDFHGIEVKNGGVLPSLFQPDLKIAFFGDSNMDGTSLYSEKDSGSGGSYYAYPATVSRMLKAEMRLMAMGGATLTGGGNNTIMHFIRSRDWPEEDLSYTDNFGPNVIVVNAGANDIYAVSGSNQKDLIKQRYVQVVNELRAFYGNEPHIILMNAYGWDVKEPASYTHEVLSQMDENVSILLFPWNWEQWHGSMVEHAGQSRLLANHIAALNSQWQVNKDAEIFDSYGSNFEVANGSFEFMAKGGFNAFGWRYHDDGVQRIYDGQSASEGQYFIRLSEGIKVHQGQDASGDFLPGAAKTGQLYKVTAKIRSQFGTATAAIAMDFEGQNLYQRGNTQQQTFNVGSSWAEFSATFSAPADSWKFYLVLESLNGTVDFDDIRVTSLN</sequence>
<dbReference type="InterPro" id="IPR013783">
    <property type="entry name" value="Ig-like_fold"/>
</dbReference>
<dbReference type="InterPro" id="IPR040794">
    <property type="entry name" value="CE2_N"/>
</dbReference>
<organism evidence="4 5">
    <name type="scientific">SAR92 bacterium BACL26 MAG-121220-bin70</name>
    <dbReference type="NCBI Taxonomy" id="1655626"/>
    <lineage>
        <taxon>Bacteria</taxon>
        <taxon>Pseudomonadati</taxon>
        <taxon>Pseudomonadota</taxon>
        <taxon>Gammaproteobacteria</taxon>
        <taxon>Cellvibrionales</taxon>
        <taxon>Porticoccaceae</taxon>
        <taxon>SAR92 clade</taxon>
    </lineage>
</organism>
<gene>
    <name evidence="4" type="ORF">ABS24_05880</name>
</gene>
<reference evidence="4 5" key="1">
    <citation type="submission" date="2015-10" db="EMBL/GenBank/DDBJ databases">
        <title>Metagenome-Assembled Genomes uncover a global brackish microbiome.</title>
        <authorList>
            <person name="Hugerth L.W."/>
            <person name="Larsson J."/>
            <person name="Alneberg J."/>
            <person name="Lindh M.V."/>
            <person name="Legrand C."/>
            <person name="Pinhassi J."/>
            <person name="Andersson A.F."/>
        </authorList>
    </citation>
    <scope>NUCLEOTIDE SEQUENCE [LARGE SCALE GENOMIC DNA]</scope>
    <source>
        <strain evidence="4">BACL26 MAG-121220-bin70</strain>
    </source>
</reference>
<evidence type="ECO:0000313" key="5">
    <source>
        <dbReference type="Proteomes" id="UP000051213"/>
    </source>
</evidence>
<evidence type="ECO:0000256" key="1">
    <source>
        <dbReference type="ARBA" id="ARBA00022737"/>
    </source>
</evidence>
<name>A0A0R2UB62_9GAMM</name>
<dbReference type="InterPro" id="IPR003410">
    <property type="entry name" value="HYR_dom"/>
</dbReference>
<keyword evidence="1" id="KW-0677">Repeat</keyword>
<proteinExistence type="predicted"/>
<dbReference type="Gene3D" id="2.60.40.10">
    <property type="entry name" value="Immunoglobulins"/>
    <property type="match status" value="1"/>
</dbReference>
<dbReference type="Proteomes" id="UP000051213">
    <property type="component" value="Unassembled WGS sequence"/>
</dbReference>
<comment type="caution">
    <text evidence="4">The sequence shown here is derived from an EMBL/GenBank/DDBJ whole genome shotgun (WGS) entry which is preliminary data.</text>
</comment>
<dbReference type="InterPro" id="IPR052762">
    <property type="entry name" value="PCW_deacetylase/CE"/>
</dbReference>
<dbReference type="Gene3D" id="2.60.120.260">
    <property type="entry name" value="Galactose-binding domain-like"/>
    <property type="match status" value="2"/>
</dbReference>
<dbReference type="PROSITE" id="PS50825">
    <property type="entry name" value="HYR"/>
    <property type="match status" value="1"/>
</dbReference>
<dbReference type="InterPro" id="IPR001087">
    <property type="entry name" value="GDSL"/>
</dbReference>
<keyword evidence="2" id="KW-0732">Signal</keyword>
<dbReference type="EMBL" id="LICA01000042">
    <property type="protein sequence ID" value="KRO96711.1"/>
    <property type="molecule type" value="Genomic_DNA"/>
</dbReference>
<dbReference type="PANTHER" id="PTHR37834">
    <property type="entry name" value="GDSL-LIKE LIPASE/ACYLHYDROLASE DOMAIN PROTEIN (AFU_ORTHOLOGUE AFUA_2G00620)"/>
    <property type="match status" value="1"/>
</dbReference>
<evidence type="ECO:0000313" key="4">
    <source>
        <dbReference type="EMBL" id="KRO96711.1"/>
    </source>
</evidence>
<feature type="domain" description="HYR" evidence="3">
    <location>
        <begin position="233"/>
        <end position="320"/>
    </location>
</feature>
<dbReference type="Pfam" id="PF00657">
    <property type="entry name" value="Lipase_GDSL"/>
    <property type="match status" value="1"/>
</dbReference>
<dbReference type="Pfam" id="PF02494">
    <property type="entry name" value="HYR"/>
    <property type="match status" value="1"/>
</dbReference>
<dbReference type="InterPro" id="IPR008979">
    <property type="entry name" value="Galactose-bd-like_sf"/>
</dbReference>
<dbReference type="PANTHER" id="PTHR37834:SF2">
    <property type="entry name" value="ESTERASE, SGNH HYDROLASE-TYPE"/>
    <property type="match status" value="1"/>
</dbReference>
<evidence type="ECO:0000259" key="3">
    <source>
        <dbReference type="PROSITE" id="PS50825"/>
    </source>
</evidence>